<evidence type="ECO:0000256" key="1">
    <source>
        <dbReference type="SAM" id="MobiDB-lite"/>
    </source>
</evidence>
<gene>
    <name evidence="3" type="ORF">BGE01nite_27680</name>
</gene>
<organism evidence="3 4">
    <name type="scientific">Brevifollis gellanilyticus</name>
    <dbReference type="NCBI Taxonomy" id="748831"/>
    <lineage>
        <taxon>Bacteria</taxon>
        <taxon>Pseudomonadati</taxon>
        <taxon>Verrucomicrobiota</taxon>
        <taxon>Verrucomicrobiia</taxon>
        <taxon>Verrucomicrobiales</taxon>
        <taxon>Verrucomicrobiaceae</taxon>
    </lineage>
</organism>
<evidence type="ECO:0000313" key="3">
    <source>
        <dbReference type="EMBL" id="GEP43477.1"/>
    </source>
</evidence>
<sequence length="168" mass="19279">MSSRLLLPLVCIFGLFAEVSAQEKPGSAPGKAPETKPVKVKPSKVSSAKGREREKLFTEWMPISALRTLNDKKREAGEQMIYFEYHEGKEQYRAIHSKAIRFNGWYWDVIYSEKSMEEEVASYKTRGFAPAFVVLERNFYQALFVKPEQLSETQKLLKDLGIEPPTVK</sequence>
<feature type="signal peptide" evidence="2">
    <location>
        <begin position="1"/>
        <end position="21"/>
    </location>
</feature>
<evidence type="ECO:0000256" key="2">
    <source>
        <dbReference type="SAM" id="SignalP"/>
    </source>
</evidence>
<dbReference type="EMBL" id="BKAG01000018">
    <property type="protein sequence ID" value="GEP43477.1"/>
    <property type="molecule type" value="Genomic_DNA"/>
</dbReference>
<keyword evidence="4" id="KW-1185">Reference proteome</keyword>
<evidence type="ECO:0008006" key="5">
    <source>
        <dbReference type="Google" id="ProtNLM"/>
    </source>
</evidence>
<dbReference type="OrthoDB" id="9870150at2"/>
<feature type="region of interest" description="Disordered" evidence="1">
    <location>
        <begin position="22"/>
        <end position="46"/>
    </location>
</feature>
<accession>A0A512M9Q9</accession>
<comment type="caution">
    <text evidence="3">The sequence shown here is derived from an EMBL/GenBank/DDBJ whole genome shotgun (WGS) entry which is preliminary data.</text>
</comment>
<feature type="chain" id="PRO_5021739052" description="SPOR domain-containing protein" evidence="2">
    <location>
        <begin position="22"/>
        <end position="168"/>
    </location>
</feature>
<dbReference type="Proteomes" id="UP000321577">
    <property type="component" value="Unassembled WGS sequence"/>
</dbReference>
<dbReference type="AlphaFoldDB" id="A0A512M9Q9"/>
<evidence type="ECO:0000313" key="4">
    <source>
        <dbReference type="Proteomes" id="UP000321577"/>
    </source>
</evidence>
<reference evidence="3 4" key="1">
    <citation type="submission" date="2019-07" db="EMBL/GenBank/DDBJ databases">
        <title>Whole genome shotgun sequence of Brevifollis gellanilyticus NBRC 108608.</title>
        <authorList>
            <person name="Hosoyama A."/>
            <person name="Uohara A."/>
            <person name="Ohji S."/>
            <person name="Ichikawa N."/>
        </authorList>
    </citation>
    <scope>NUCLEOTIDE SEQUENCE [LARGE SCALE GENOMIC DNA]</scope>
    <source>
        <strain evidence="3 4">NBRC 108608</strain>
    </source>
</reference>
<protein>
    <recommendedName>
        <fullName evidence="5">SPOR domain-containing protein</fullName>
    </recommendedName>
</protein>
<keyword evidence="2" id="KW-0732">Signal</keyword>
<proteinExistence type="predicted"/>
<name>A0A512M9Q9_9BACT</name>
<dbReference type="RefSeq" id="WP_146851055.1">
    <property type="nucleotide sequence ID" value="NZ_BKAG01000018.1"/>
</dbReference>